<keyword evidence="5 7" id="KW-1133">Transmembrane helix</keyword>
<evidence type="ECO:0000313" key="10">
    <source>
        <dbReference type="EMBL" id="MEE4025027.1"/>
    </source>
</evidence>
<feature type="compositionally biased region" description="Polar residues" evidence="8">
    <location>
        <begin position="10"/>
        <end position="23"/>
    </location>
</feature>
<organism evidence="10 11">
    <name type="scientific">Gordonia prachuapensis</name>
    <dbReference type="NCBI Taxonomy" id="3115651"/>
    <lineage>
        <taxon>Bacteria</taxon>
        <taxon>Bacillati</taxon>
        <taxon>Actinomycetota</taxon>
        <taxon>Actinomycetes</taxon>
        <taxon>Mycobacteriales</taxon>
        <taxon>Gordoniaceae</taxon>
        <taxon>Gordonia</taxon>
    </lineage>
</organism>
<keyword evidence="4 7" id="KW-0812">Transmembrane</keyword>
<feature type="region of interest" description="Disordered" evidence="8">
    <location>
        <begin position="1"/>
        <end position="23"/>
    </location>
</feature>
<evidence type="ECO:0000313" key="11">
    <source>
        <dbReference type="Proteomes" id="UP001335729"/>
    </source>
</evidence>
<evidence type="ECO:0000256" key="8">
    <source>
        <dbReference type="SAM" id="MobiDB-lite"/>
    </source>
</evidence>
<dbReference type="Gene3D" id="1.10.3720.10">
    <property type="entry name" value="MetI-like"/>
    <property type="match status" value="1"/>
</dbReference>
<keyword evidence="6 7" id="KW-0472">Membrane</keyword>
<protein>
    <submittedName>
        <fullName evidence="10">ABC transporter permease</fullName>
    </submittedName>
</protein>
<name>A0ABU7MXK0_9ACTN</name>
<proteinExistence type="inferred from homology"/>
<feature type="transmembrane region" description="Helical" evidence="7">
    <location>
        <begin position="34"/>
        <end position="55"/>
    </location>
</feature>
<evidence type="ECO:0000256" key="6">
    <source>
        <dbReference type="ARBA" id="ARBA00023136"/>
    </source>
</evidence>
<keyword evidence="2 7" id="KW-0813">Transport</keyword>
<dbReference type="PROSITE" id="PS50928">
    <property type="entry name" value="ABC_TM1"/>
    <property type="match status" value="1"/>
</dbReference>
<evidence type="ECO:0000256" key="1">
    <source>
        <dbReference type="ARBA" id="ARBA00004651"/>
    </source>
</evidence>
<comment type="subcellular location">
    <subcellularLocation>
        <location evidence="1 7">Cell membrane</location>
        <topology evidence="1 7">Multi-pass membrane protein</topology>
    </subcellularLocation>
</comment>
<feature type="transmembrane region" description="Helical" evidence="7">
    <location>
        <begin position="216"/>
        <end position="236"/>
    </location>
</feature>
<feature type="domain" description="ABC transmembrane type-1" evidence="9">
    <location>
        <begin position="97"/>
        <end position="277"/>
    </location>
</feature>
<keyword evidence="11" id="KW-1185">Reference proteome</keyword>
<dbReference type="EMBL" id="JAZDUE010000016">
    <property type="protein sequence ID" value="MEE4025027.1"/>
    <property type="molecule type" value="Genomic_DNA"/>
</dbReference>
<feature type="transmembrane region" description="Helical" evidence="7">
    <location>
        <begin position="256"/>
        <end position="277"/>
    </location>
</feature>
<evidence type="ECO:0000256" key="2">
    <source>
        <dbReference type="ARBA" id="ARBA00022448"/>
    </source>
</evidence>
<dbReference type="PANTHER" id="PTHR30151:SF0">
    <property type="entry name" value="ABC TRANSPORTER PERMEASE PROTEIN MJ0413-RELATED"/>
    <property type="match status" value="1"/>
</dbReference>
<dbReference type="PANTHER" id="PTHR30151">
    <property type="entry name" value="ALKANE SULFONATE ABC TRANSPORTER-RELATED, MEMBRANE SUBUNIT"/>
    <property type="match status" value="1"/>
</dbReference>
<feature type="transmembrane region" description="Helical" evidence="7">
    <location>
        <begin position="135"/>
        <end position="157"/>
    </location>
</feature>
<dbReference type="RefSeq" id="WP_330506366.1">
    <property type="nucleotide sequence ID" value="NZ_JAZDUE010000016.1"/>
</dbReference>
<gene>
    <name evidence="10" type="ORF">V1Y59_18220</name>
</gene>
<evidence type="ECO:0000259" key="9">
    <source>
        <dbReference type="PROSITE" id="PS50928"/>
    </source>
</evidence>
<comment type="caution">
    <text evidence="10">The sequence shown here is derived from an EMBL/GenBank/DDBJ whole genome shotgun (WGS) entry which is preliminary data.</text>
</comment>
<feature type="transmembrane region" description="Helical" evidence="7">
    <location>
        <begin position="163"/>
        <end position="182"/>
    </location>
</feature>
<evidence type="ECO:0000256" key="7">
    <source>
        <dbReference type="RuleBase" id="RU363032"/>
    </source>
</evidence>
<evidence type="ECO:0000256" key="5">
    <source>
        <dbReference type="ARBA" id="ARBA00022989"/>
    </source>
</evidence>
<accession>A0ABU7MXK0</accession>
<dbReference type="SUPFAM" id="SSF161098">
    <property type="entry name" value="MetI-like"/>
    <property type="match status" value="1"/>
</dbReference>
<evidence type="ECO:0000256" key="4">
    <source>
        <dbReference type="ARBA" id="ARBA00022692"/>
    </source>
</evidence>
<evidence type="ECO:0000256" key="3">
    <source>
        <dbReference type="ARBA" id="ARBA00022475"/>
    </source>
</evidence>
<keyword evidence="3" id="KW-1003">Cell membrane</keyword>
<comment type="similarity">
    <text evidence="7">Belongs to the binding-protein-dependent transport system permease family.</text>
</comment>
<dbReference type="InterPro" id="IPR035906">
    <property type="entry name" value="MetI-like_sf"/>
</dbReference>
<reference evidence="10 11" key="1">
    <citation type="submission" date="2024-01" db="EMBL/GenBank/DDBJ databases">
        <title>Draft genome sequence of Gordonia sp. PKS22-38.</title>
        <authorList>
            <person name="Suphannarot A."/>
            <person name="Mingma R."/>
        </authorList>
    </citation>
    <scope>NUCLEOTIDE SEQUENCE [LARGE SCALE GENOMIC DNA]</scope>
    <source>
        <strain evidence="10 11">PKS22-38</strain>
    </source>
</reference>
<feature type="transmembrane region" description="Helical" evidence="7">
    <location>
        <begin position="101"/>
        <end position="123"/>
    </location>
</feature>
<dbReference type="Proteomes" id="UP001335729">
    <property type="component" value="Unassembled WGS sequence"/>
</dbReference>
<dbReference type="Pfam" id="PF00528">
    <property type="entry name" value="BPD_transp_1"/>
    <property type="match status" value="1"/>
</dbReference>
<dbReference type="InterPro" id="IPR000515">
    <property type="entry name" value="MetI-like"/>
</dbReference>
<sequence length="296" mass="32045">MTLAQADRATVTQRHTISNTPSARSARTLQARRLLGRGGLRLIVPVILLVTWYALSQSPTSGLFVAAPADAFSRVFSDFFSTDPSKLFLGEAFYDDLIPSLWRAMAGLGLAIVIGVGLGVLLGMSRVMTALFQPLIHLGRSLPSPALLGVFFFLFGTGDSPKIFLIAFSVVWPILLNTIDGVGSVGTARMQAAAVFKIGRFDTLAHIILPGASPKIFAGIRTAMSLSLIIMIISELQKSENGLGYLLIQTQRNFDYTGFWAVLIVLAALGVVLNFIFKAIERRVLAWHRGATAQHD</sequence>
<dbReference type="CDD" id="cd06261">
    <property type="entry name" value="TM_PBP2"/>
    <property type="match status" value="1"/>
</dbReference>